<reference evidence="1 2" key="1">
    <citation type="submission" date="2014-04" db="EMBL/GenBank/DDBJ databases">
        <authorList>
            <consortium name="DOE Joint Genome Institute"/>
            <person name="Kuo A."/>
            <person name="Ruytinx J."/>
            <person name="Rineau F."/>
            <person name="Colpaert J."/>
            <person name="Kohler A."/>
            <person name="Nagy L.G."/>
            <person name="Floudas D."/>
            <person name="Copeland A."/>
            <person name="Barry K.W."/>
            <person name="Cichocki N."/>
            <person name="Veneault-Fourrey C."/>
            <person name="LaButti K."/>
            <person name="Lindquist E.A."/>
            <person name="Lipzen A."/>
            <person name="Lundell T."/>
            <person name="Morin E."/>
            <person name="Murat C."/>
            <person name="Sun H."/>
            <person name="Tunlid A."/>
            <person name="Henrissat B."/>
            <person name="Grigoriev I.V."/>
            <person name="Hibbett D.S."/>
            <person name="Martin F."/>
            <person name="Nordberg H.P."/>
            <person name="Cantor M.N."/>
            <person name="Hua S.X."/>
        </authorList>
    </citation>
    <scope>NUCLEOTIDE SEQUENCE [LARGE SCALE GENOMIC DNA]</scope>
    <source>
        <strain evidence="1 2">UH-Slu-Lm8-n1</strain>
    </source>
</reference>
<protein>
    <submittedName>
        <fullName evidence="1">Uncharacterized protein</fullName>
    </submittedName>
</protein>
<dbReference type="OrthoDB" id="10413942at2759"/>
<proteinExistence type="predicted"/>
<evidence type="ECO:0000313" key="1">
    <source>
        <dbReference type="EMBL" id="KIK32602.1"/>
    </source>
</evidence>
<dbReference type="AlphaFoldDB" id="A0A0D0AEF3"/>
<evidence type="ECO:0000313" key="2">
    <source>
        <dbReference type="Proteomes" id="UP000054485"/>
    </source>
</evidence>
<sequence>MKHQTRYSKASFIPTFLECSVVRMLLVSMAVRGTHITRYVHTYIFVIDTNPRASRSIVYRQYIASRDYVLGQVREPVKSFRIVCRRGSKSDCTRPDERWSIHTSVRLAPS</sequence>
<dbReference type="InParanoid" id="A0A0D0AEF3"/>
<keyword evidence="2" id="KW-1185">Reference proteome</keyword>
<reference evidence="2" key="2">
    <citation type="submission" date="2015-01" db="EMBL/GenBank/DDBJ databases">
        <title>Evolutionary Origins and Diversification of the Mycorrhizal Mutualists.</title>
        <authorList>
            <consortium name="DOE Joint Genome Institute"/>
            <consortium name="Mycorrhizal Genomics Consortium"/>
            <person name="Kohler A."/>
            <person name="Kuo A."/>
            <person name="Nagy L.G."/>
            <person name="Floudas D."/>
            <person name="Copeland A."/>
            <person name="Barry K.W."/>
            <person name="Cichocki N."/>
            <person name="Veneault-Fourrey C."/>
            <person name="LaButti K."/>
            <person name="Lindquist E.A."/>
            <person name="Lipzen A."/>
            <person name="Lundell T."/>
            <person name="Morin E."/>
            <person name="Murat C."/>
            <person name="Riley R."/>
            <person name="Ohm R."/>
            <person name="Sun H."/>
            <person name="Tunlid A."/>
            <person name="Henrissat B."/>
            <person name="Grigoriev I.V."/>
            <person name="Hibbett D.S."/>
            <person name="Martin F."/>
        </authorList>
    </citation>
    <scope>NUCLEOTIDE SEQUENCE [LARGE SCALE GENOMIC DNA]</scope>
    <source>
        <strain evidence="2">UH-Slu-Lm8-n1</strain>
    </source>
</reference>
<dbReference type="HOGENOM" id="CLU_150205_0_0_1"/>
<dbReference type="Proteomes" id="UP000054485">
    <property type="component" value="Unassembled WGS sequence"/>
</dbReference>
<organism evidence="1 2">
    <name type="scientific">Suillus luteus UH-Slu-Lm8-n1</name>
    <dbReference type="NCBI Taxonomy" id="930992"/>
    <lineage>
        <taxon>Eukaryota</taxon>
        <taxon>Fungi</taxon>
        <taxon>Dikarya</taxon>
        <taxon>Basidiomycota</taxon>
        <taxon>Agaricomycotina</taxon>
        <taxon>Agaricomycetes</taxon>
        <taxon>Agaricomycetidae</taxon>
        <taxon>Boletales</taxon>
        <taxon>Suillineae</taxon>
        <taxon>Suillaceae</taxon>
        <taxon>Suillus</taxon>
    </lineage>
</organism>
<name>A0A0D0AEF3_9AGAM</name>
<gene>
    <name evidence="1" type="ORF">CY34DRAFT_138214</name>
</gene>
<dbReference type="EMBL" id="KN836176">
    <property type="protein sequence ID" value="KIK32602.1"/>
    <property type="molecule type" value="Genomic_DNA"/>
</dbReference>
<accession>A0A0D0AEF3</accession>